<dbReference type="EMBL" id="JACAZF010000010">
    <property type="protein sequence ID" value="KAF7293384.1"/>
    <property type="molecule type" value="Genomic_DNA"/>
</dbReference>
<proteinExistence type="predicted"/>
<dbReference type="AlphaFoldDB" id="A0A8H6VTJ6"/>
<feature type="region of interest" description="Disordered" evidence="1">
    <location>
        <begin position="134"/>
        <end position="159"/>
    </location>
</feature>
<gene>
    <name evidence="2" type="ORF">MIND_01115300</name>
</gene>
<dbReference type="GeneID" id="59350231"/>
<evidence type="ECO:0000256" key="1">
    <source>
        <dbReference type="SAM" id="MobiDB-lite"/>
    </source>
</evidence>
<protein>
    <submittedName>
        <fullName evidence="2">Uncharacterized protein</fullName>
    </submittedName>
</protein>
<dbReference type="Proteomes" id="UP000636479">
    <property type="component" value="Unassembled WGS sequence"/>
</dbReference>
<sequence>MSFTSASRPKQRPPAGQIILALTRKSSLPPFPPNIGFTSPAKHVLIRSCLLFLQGPQTFSSCRPPSSKTRRLRYRHQGPTSTNGKQSHQEVVNGAQAGSAGAEAVMVVAKREENVVVERVNERRGTRTYYSRVPTLPFSSSTHTSRSSTPISPGFKASAYSSSPISSVEKIPQNDPHRDLPFVLEFWIRLQTQRAAD</sequence>
<feature type="compositionally biased region" description="Low complexity" evidence="1">
    <location>
        <begin position="137"/>
        <end position="159"/>
    </location>
</feature>
<accession>A0A8H6VTJ6</accession>
<name>A0A8H6VTJ6_9AGAR</name>
<reference evidence="2" key="1">
    <citation type="submission" date="2020-05" db="EMBL/GenBank/DDBJ databases">
        <title>Mycena genomes resolve the evolution of fungal bioluminescence.</title>
        <authorList>
            <person name="Tsai I.J."/>
        </authorList>
    </citation>
    <scope>NUCLEOTIDE SEQUENCE</scope>
    <source>
        <strain evidence="2">171206Taipei</strain>
    </source>
</reference>
<feature type="region of interest" description="Disordered" evidence="1">
    <location>
        <begin position="60"/>
        <end position="89"/>
    </location>
</feature>
<evidence type="ECO:0000313" key="3">
    <source>
        <dbReference type="Proteomes" id="UP000636479"/>
    </source>
</evidence>
<organism evidence="2 3">
    <name type="scientific">Mycena indigotica</name>
    <dbReference type="NCBI Taxonomy" id="2126181"/>
    <lineage>
        <taxon>Eukaryota</taxon>
        <taxon>Fungi</taxon>
        <taxon>Dikarya</taxon>
        <taxon>Basidiomycota</taxon>
        <taxon>Agaricomycotina</taxon>
        <taxon>Agaricomycetes</taxon>
        <taxon>Agaricomycetidae</taxon>
        <taxon>Agaricales</taxon>
        <taxon>Marasmiineae</taxon>
        <taxon>Mycenaceae</taxon>
        <taxon>Mycena</taxon>
    </lineage>
</organism>
<keyword evidence="3" id="KW-1185">Reference proteome</keyword>
<evidence type="ECO:0000313" key="2">
    <source>
        <dbReference type="EMBL" id="KAF7293384.1"/>
    </source>
</evidence>
<feature type="compositionally biased region" description="Polar residues" evidence="1">
    <location>
        <begin position="78"/>
        <end position="89"/>
    </location>
</feature>
<dbReference type="RefSeq" id="XP_037215547.1">
    <property type="nucleotide sequence ID" value="XM_037367715.1"/>
</dbReference>
<comment type="caution">
    <text evidence="2">The sequence shown here is derived from an EMBL/GenBank/DDBJ whole genome shotgun (WGS) entry which is preliminary data.</text>
</comment>